<sequence>MPYPSGVYEPALVLPLSKPEDHIFSICKSLLQIPQQYWVKIKDGFIDSTTLAYISEFIMDLIQHVSQSILTIILPQLYKRMTSRGLTPCCVMLTEDQVANYMGDSVRRALAMSFHEQTVGFTENFKNFLISNITSTVNDVLVLGIQTTVRQDVLPVFFVAGSACSVFDLSQFAQEGFEILKSGSGLIPHCLYLKTEEMINRAVKQVLQWVWWCDGNPPNCDPLNQIPESPEFDMVLGGGDQHLSSDEEEDEVRGDEEEVEQQQPQQPPTPPPPTRRQPMGSILLNHLTKSSFLALIVGEVLTLIGIRDWGKIQLMLRNLITGVNIPDLIQEPFDAVVGGRSFRDICQGAIRDLLDVYGSVFALHQAVNEHEPSFELNLMEVIQNRLSLPPINIEASEIQSPAVNESAVCKPQSRQENTEPECQDQPRPELIQPECQDQPRPEFRQPLGPACTSIGTHSLSTRSRRGLCPGQLVEEICVEPKESVLPHLIILSMTVYVWTQPTYRL</sequence>
<feature type="region of interest" description="Disordered" evidence="1">
    <location>
        <begin position="404"/>
        <end position="427"/>
    </location>
</feature>
<dbReference type="EMBL" id="OZ035839">
    <property type="protein sequence ID" value="CAL1586176.1"/>
    <property type="molecule type" value="Genomic_DNA"/>
</dbReference>
<reference evidence="2 3" key="1">
    <citation type="submission" date="2024-04" db="EMBL/GenBank/DDBJ databases">
        <authorList>
            <person name="Waldvogel A.-M."/>
            <person name="Schoenle A."/>
        </authorList>
    </citation>
    <scope>NUCLEOTIDE SEQUENCE [LARGE SCALE GENOMIC DNA]</scope>
</reference>
<organism evidence="2 3">
    <name type="scientific">Knipowitschia caucasica</name>
    <name type="common">Caucasian dwarf goby</name>
    <name type="synonym">Pomatoschistus caucasicus</name>
    <dbReference type="NCBI Taxonomy" id="637954"/>
    <lineage>
        <taxon>Eukaryota</taxon>
        <taxon>Metazoa</taxon>
        <taxon>Chordata</taxon>
        <taxon>Craniata</taxon>
        <taxon>Vertebrata</taxon>
        <taxon>Euteleostomi</taxon>
        <taxon>Actinopterygii</taxon>
        <taxon>Neopterygii</taxon>
        <taxon>Teleostei</taxon>
        <taxon>Neoteleostei</taxon>
        <taxon>Acanthomorphata</taxon>
        <taxon>Gobiaria</taxon>
        <taxon>Gobiiformes</taxon>
        <taxon>Gobioidei</taxon>
        <taxon>Gobiidae</taxon>
        <taxon>Gobiinae</taxon>
        <taxon>Knipowitschia</taxon>
    </lineage>
</organism>
<evidence type="ECO:0000313" key="3">
    <source>
        <dbReference type="Proteomes" id="UP001497482"/>
    </source>
</evidence>
<dbReference type="AlphaFoldDB" id="A0AAV2KAS9"/>
<feature type="compositionally biased region" description="Pro residues" evidence="1">
    <location>
        <begin position="265"/>
        <end position="275"/>
    </location>
</feature>
<keyword evidence="3" id="KW-1185">Reference proteome</keyword>
<dbReference type="Proteomes" id="UP001497482">
    <property type="component" value="Chromosome 17"/>
</dbReference>
<name>A0AAV2KAS9_KNICA</name>
<protein>
    <submittedName>
        <fullName evidence="2">Uncharacterized protein</fullName>
    </submittedName>
</protein>
<feature type="compositionally biased region" description="Acidic residues" evidence="1">
    <location>
        <begin position="246"/>
        <end position="260"/>
    </location>
</feature>
<evidence type="ECO:0000313" key="2">
    <source>
        <dbReference type="EMBL" id="CAL1586176.1"/>
    </source>
</evidence>
<gene>
    <name evidence="2" type="ORF">KC01_LOCUS16293</name>
</gene>
<evidence type="ECO:0000256" key="1">
    <source>
        <dbReference type="SAM" id="MobiDB-lite"/>
    </source>
</evidence>
<feature type="region of interest" description="Disordered" evidence="1">
    <location>
        <begin position="234"/>
        <end position="279"/>
    </location>
</feature>
<accession>A0AAV2KAS9</accession>
<proteinExistence type="predicted"/>